<dbReference type="RefSeq" id="WP_046764282.1">
    <property type="nucleotide sequence ID" value="NZ_LBIC01000006.1"/>
</dbReference>
<dbReference type="InterPro" id="IPR004045">
    <property type="entry name" value="Glutathione_S-Trfase_N"/>
</dbReference>
<dbReference type="GO" id="GO:0016740">
    <property type="term" value="F:transferase activity"/>
    <property type="evidence" value="ECO:0007669"/>
    <property type="project" value="UniProtKB-KW"/>
</dbReference>
<dbReference type="InterPro" id="IPR036249">
    <property type="entry name" value="Thioredoxin-like_sf"/>
</dbReference>
<accession>A0A0M3ARL1</accession>
<dbReference type="PROSITE" id="PS50404">
    <property type="entry name" value="GST_NTER"/>
    <property type="match status" value="1"/>
</dbReference>
<dbReference type="Gene3D" id="1.20.1050.10">
    <property type="match status" value="1"/>
</dbReference>
<dbReference type="SFLD" id="SFLDG01150">
    <property type="entry name" value="Main.1:_Beta-like"/>
    <property type="match status" value="1"/>
</dbReference>
<dbReference type="EMBL" id="LBIC01000006">
    <property type="protein sequence ID" value="KKW91556.1"/>
    <property type="molecule type" value="Genomic_DNA"/>
</dbReference>
<keyword evidence="3" id="KW-1185">Reference proteome</keyword>
<dbReference type="SFLD" id="SFLDS00019">
    <property type="entry name" value="Glutathione_Transferase_(cytos"/>
    <property type="match status" value="1"/>
</dbReference>
<reference evidence="2 3" key="1">
    <citation type="submission" date="2015-04" db="EMBL/GenBank/DDBJ databases">
        <title>Genome sequence of aromatic hydrocarbons-degrading Sphingobium chungbukense DJ77.</title>
        <authorList>
            <person name="Kim Y.-C."/>
            <person name="Chae J.-C."/>
        </authorList>
    </citation>
    <scope>NUCLEOTIDE SEQUENCE [LARGE SCALE GENOMIC DNA]</scope>
    <source>
        <strain evidence="2 3">DJ77</strain>
    </source>
</reference>
<sequence>MIELYHCDGARSFRALWMLEELHLEYRLHMLPFPPRFRAREYLEINPLGTIPFMIVDGTGMSESAAIVHYLADTNPEAGLSVAPVDPAYPDYLNFLHMGEATLTFPQTLYLRYTVLEPQHRRNPQVAGDYRRWFLKRLDGAMRMMAGRDYACGDRFSAADISMGYAIKFARALGLGDDLPPPAVDYFTRLAARPAYRRALSIEQENAVE</sequence>
<evidence type="ECO:0000313" key="2">
    <source>
        <dbReference type="EMBL" id="KKW91556.1"/>
    </source>
</evidence>
<protein>
    <submittedName>
        <fullName evidence="2">Glutathione S-transferase</fullName>
    </submittedName>
</protein>
<organism evidence="2 3">
    <name type="scientific">Sphingobium chungbukense</name>
    <dbReference type="NCBI Taxonomy" id="56193"/>
    <lineage>
        <taxon>Bacteria</taxon>
        <taxon>Pseudomonadati</taxon>
        <taxon>Pseudomonadota</taxon>
        <taxon>Alphaproteobacteria</taxon>
        <taxon>Sphingomonadales</taxon>
        <taxon>Sphingomonadaceae</taxon>
        <taxon>Sphingobium</taxon>
    </lineage>
</organism>
<gene>
    <name evidence="2" type="ORF">YP76_14295</name>
</gene>
<proteinExistence type="predicted"/>
<dbReference type="STRING" id="56193.YP76_14295"/>
<dbReference type="Gene3D" id="3.40.30.10">
    <property type="entry name" value="Glutaredoxin"/>
    <property type="match status" value="1"/>
</dbReference>
<feature type="domain" description="GST N-terminal" evidence="1">
    <location>
        <begin position="1"/>
        <end position="79"/>
    </location>
</feature>
<dbReference type="SFLD" id="SFLDG00358">
    <property type="entry name" value="Main_(cytGST)"/>
    <property type="match status" value="1"/>
</dbReference>
<dbReference type="Proteomes" id="UP000033874">
    <property type="component" value="Unassembled WGS sequence"/>
</dbReference>
<dbReference type="AlphaFoldDB" id="A0A0M3ARL1"/>
<dbReference type="PATRIC" id="fig|56193.3.peg.2983"/>
<keyword evidence="2" id="KW-0808">Transferase</keyword>
<evidence type="ECO:0000313" key="3">
    <source>
        <dbReference type="Proteomes" id="UP000033874"/>
    </source>
</evidence>
<name>A0A0M3ARL1_9SPHN</name>
<dbReference type="PANTHER" id="PTHR44051:SF21">
    <property type="entry name" value="GLUTATHIONE S-TRANSFERASE FAMILY PROTEIN"/>
    <property type="match status" value="1"/>
</dbReference>
<dbReference type="SUPFAM" id="SSF52833">
    <property type="entry name" value="Thioredoxin-like"/>
    <property type="match status" value="1"/>
</dbReference>
<dbReference type="PANTHER" id="PTHR44051">
    <property type="entry name" value="GLUTATHIONE S-TRANSFERASE-RELATED"/>
    <property type="match status" value="1"/>
</dbReference>
<evidence type="ECO:0000259" key="1">
    <source>
        <dbReference type="PROSITE" id="PS50404"/>
    </source>
</evidence>
<dbReference type="InterPro" id="IPR040079">
    <property type="entry name" value="Glutathione_S-Trfase"/>
</dbReference>
<dbReference type="Pfam" id="PF13409">
    <property type="entry name" value="GST_N_2"/>
    <property type="match status" value="1"/>
</dbReference>
<comment type="caution">
    <text evidence="2">The sequence shown here is derived from an EMBL/GenBank/DDBJ whole genome shotgun (WGS) entry which is preliminary data.</text>
</comment>
<dbReference type="InterPro" id="IPR036282">
    <property type="entry name" value="Glutathione-S-Trfase_C_sf"/>
</dbReference>
<dbReference type="SUPFAM" id="SSF47616">
    <property type="entry name" value="GST C-terminal domain-like"/>
    <property type="match status" value="1"/>
</dbReference>
<dbReference type="CDD" id="cd03046">
    <property type="entry name" value="GST_N_GTT1_like"/>
    <property type="match status" value="1"/>
</dbReference>